<comment type="similarity">
    <text evidence="1">Belongs to the bacterial ribosomal protein bS18 family.</text>
</comment>
<sequence>MNLAAVIRNSGKLLRSISYQVYSTSTISSEQSVFSAPSNDSSVGRKDMPVEIENPFVKEKPQCILCKMNITPDYKNVRLLSQFVSPYTGRVYGRHITRLCKHKQELVEKEIIKAQHAGFMPYINKEPKFLKDPKLFNPERPMRNHDYC</sequence>
<keyword evidence="3" id="KW-0687">Ribonucleoprotein</keyword>
<gene>
    <name evidence="4" type="ORF">NEZAVI_LOCUS6560</name>
</gene>
<dbReference type="InterPro" id="IPR036870">
    <property type="entry name" value="Ribosomal_bS18_sf"/>
</dbReference>
<dbReference type="PANTHER" id="PTHR13479">
    <property type="entry name" value="30S RIBOSOMAL PROTEIN S18"/>
    <property type="match status" value="1"/>
</dbReference>
<dbReference type="Pfam" id="PF01084">
    <property type="entry name" value="Ribosomal_S18"/>
    <property type="match status" value="1"/>
</dbReference>
<evidence type="ECO:0000313" key="5">
    <source>
        <dbReference type="Proteomes" id="UP001152798"/>
    </source>
</evidence>
<dbReference type="EMBL" id="OV725079">
    <property type="protein sequence ID" value="CAH1396502.1"/>
    <property type="molecule type" value="Genomic_DNA"/>
</dbReference>
<dbReference type="GO" id="GO:0070181">
    <property type="term" value="F:small ribosomal subunit rRNA binding"/>
    <property type="evidence" value="ECO:0007669"/>
    <property type="project" value="TreeGrafter"/>
</dbReference>
<keyword evidence="2" id="KW-0689">Ribosomal protein</keyword>
<dbReference type="Proteomes" id="UP001152798">
    <property type="component" value="Chromosome 3"/>
</dbReference>
<dbReference type="OrthoDB" id="10066799at2759"/>
<dbReference type="GO" id="GO:0005763">
    <property type="term" value="C:mitochondrial small ribosomal subunit"/>
    <property type="evidence" value="ECO:0007669"/>
    <property type="project" value="TreeGrafter"/>
</dbReference>
<evidence type="ECO:0000313" key="4">
    <source>
        <dbReference type="EMBL" id="CAH1396502.1"/>
    </source>
</evidence>
<evidence type="ECO:0000256" key="2">
    <source>
        <dbReference type="ARBA" id="ARBA00022980"/>
    </source>
</evidence>
<evidence type="ECO:0000256" key="3">
    <source>
        <dbReference type="ARBA" id="ARBA00023274"/>
    </source>
</evidence>
<protein>
    <recommendedName>
        <fullName evidence="6">28S ribosomal protein S18c, mitochondrial</fullName>
    </recommendedName>
</protein>
<accession>A0A9P0H6T9</accession>
<dbReference type="PANTHER" id="PTHR13479:SF40">
    <property type="entry name" value="SMALL RIBOSOMAL SUBUNIT PROTEIN BS18M"/>
    <property type="match status" value="1"/>
</dbReference>
<keyword evidence="5" id="KW-1185">Reference proteome</keyword>
<dbReference type="AlphaFoldDB" id="A0A9P0H6T9"/>
<dbReference type="SUPFAM" id="SSF46911">
    <property type="entry name" value="Ribosomal protein S18"/>
    <property type="match status" value="1"/>
</dbReference>
<name>A0A9P0H6T9_NEZVI</name>
<dbReference type="Gene3D" id="4.10.640.10">
    <property type="entry name" value="Ribosomal protein S18"/>
    <property type="match status" value="1"/>
</dbReference>
<reference evidence="4" key="1">
    <citation type="submission" date="2022-01" db="EMBL/GenBank/DDBJ databases">
        <authorList>
            <person name="King R."/>
        </authorList>
    </citation>
    <scope>NUCLEOTIDE SEQUENCE</scope>
</reference>
<dbReference type="GO" id="GO:0032543">
    <property type="term" value="P:mitochondrial translation"/>
    <property type="evidence" value="ECO:0007669"/>
    <property type="project" value="TreeGrafter"/>
</dbReference>
<dbReference type="GO" id="GO:0003735">
    <property type="term" value="F:structural constituent of ribosome"/>
    <property type="evidence" value="ECO:0007669"/>
    <property type="project" value="InterPro"/>
</dbReference>
<evidence type="ECO:0008006" key="6">
    <source>
        <dbReference type="Google" id="ProtNLM"/>
    </source>
</evidence>
<dbReference type="InterPro" id="IPR001648">
    <property type="entry name" value="Ribosomal_bS18"/>
</dbReference>
<proteinExistence type="inferred from homology"/>
<organism evidence="4 5">
    <name type="scientific">Nezara viridula</name>
    <name type="common">Southern green stink bug</name>
    <name type="synonym">Cimex viridulus</name>
    <dbReference type="NCBI Taxonomy" id="85310"/>
    <lineage>
        <taxon>Eukaryota</taxon>
        <taxon>Metazoa</taxon>
        <taxon>Ecdysozoa</taxon>
        <taxon>Arthropoda</taxon>
        <taxon>Hexapoda</taxon>
        <taxon>Insecta</taxon>
        <taxon>Pterygota</taxon>
        <taxon>Neoptera</taxon>
        <taxon>Paraneoptera</taxon>
        <taxon>Hemiptera</taxon>
        <taxon>Heteroptera</taxon>
        <taxon>Panheteroptera</taxon>
        <taxon>Pentatomomorpha</taxon>
        <taxon>Pentatomoidea</taxon>
        <taxon>Pentatomidae</taxon>
        <taxon>Pentatominae</taxon>
        <taxon>Nezara</taxon>
    </lineage>
</organism>
<evidence type="ECO:0000256" key="1">
    <source>
        <dbReference type="ARBA" id="ARBA00005589"/>
    </source>
</evidence>